<feature type="transmembrane region" description="Helical" evidence="8">
    <location>
        <begin position="12"/>
        <end position="33"/>
    </location>
</feature>
<dbReference type="OrthoDB" id="9782004at2"/>
<sequence length="262" mass="29066">MSNKINKLIRYLYIVLVFIFLYLPIFVIVFYSFNHAKTGALWTGFTLDWYHSLFNDSDVITAFKNSLSIAIMSTIISSIVGTIGAFGLYKYKFKGKSIVEALLNITIIIPEIIMGIALLVYFTQLNISFGIGTLVFSHATFSIPFVLIIVRARISGFDSSIEDAAMDLGANRLKVFFTIVLPNILPGIAAGAMIAFILSFDDVIINFFVSGPASTTLPIKIFSMLRFGLSPEINALCTIMLIITFIILIMGQSIKLIGERRL</sequence>
<evidence type="ECO:0000256" key="5">
    <source>
        <dbReference type="ARBA" id="ARBA00022692"/>
    </source>
</evidence>
<dbReference type="Pfam" id="PF00528">
    <property type="entry name" value="BPD_transp_1"/>
    <property type="match status" value="1"/>
</dbReference>
<dbReference type="InterPro" id="IPR051789">
    <property type="entry name" value="Bact_Polyamine_Transport"/>
</dbReference>
<keyword evidence="11" id="KW-1185">Reference proteome</keyword>
<gene>
    <name evidence="10" type="ORF">CTDIVETGP_0519</name>
</gene>
<dbReference type="EMBL" id="CBXI010000007">
    <property type="protein sequence ID" value="CDL90449.1"/>
    <property type="molecule type" value="Genomic_DNA"/>
</dbReference>
<keyword evidence="5 8" id="KW-0812">Transmembrane</keyword>
<reference evidence="10 11" key="1">
    <citation type="journal article" date="2015" name="Genome Announc.">
        <title>Draft Genome Sequence of Clostridium tyrobutyricum Strain DIVETGP, Isolated from Cow's Milk for Grana Padano Production.</title>
        <authorList>
            <person name="Soggiu A."/>
            <person name="Piras C."/>
            <person name="Gaiarsa S."/>
            <person name="Sassera D."/>
            <person name="Roncada P."/>
            <person name="Bendixen E."/>
            <person name="Brasca M."/>
            <person name="Bonizzi L."/>
        </authorList>
    </citation>
    <scope>NUCLEOTIDE SEQUENCE [LARGE SCALE GENOMIC DNA]</scope>
    <source>
        <strain evidence="10 11">DIVETGP</strain>
    </source>
</reference>
<organism evidence="10 11">
    <name type="scientific">Clostridium tyrobutyricum DIVETGP</name>
    <dbReference type="NCBI Taxonomy" id="1408889"/>
    <lineage>
        <taxon>Bacteria</taxon>
        <taxon>Bacillati</taxon>
        <taxon>Bacillota</taxon>
        <taxon>Clostridia</taxon>
        <taxon>Eubacteriales</taxon>
        <taxon>Clostridiaceae</taxon>
        <taxon>Clostridium</taxon>
    </lineage>
</organism>
<evidence type="ECO:0000259" key="9">
    <source>
        <dbReference type="PROSITE" id="PS50928"/>
    </source>
</evidence>
<comment type="similarity">
    <text evidence="2">Belongs to the binding-protein-dependent transport system permease family. CysTW subfamily.</text>
</comment>
<dbReference type="PROSITE" id="PS50928">
    <property type="entry name" value="ABC_TM1"/>
    <property type="match status" value="1"/>
</dbReference>
<feature type="transmembrane region" description="Helical" evidence="8">
    <location>
        <begin position="175"/>
        <end position="200"/>
    </location>
</feature>
<evidence type="ECO:0000313" key="10">
    <source>
        <dbReference type="EMBL" id="CDL90449.1"/>
    </source>
</evidence>
<keyword evidence="6 8" id="KW-1133">Transmembrane helix</keyword>
<evidence type="ECO:0000256" key="6">
    <source>
        <dbReference type="ARBA" id="ARBA00022989"/>
    </source>
</evidence>
<dbReference type="GO" id="GO:0005886">
    <property type="term" value="C:plasma membrane"/>
    <property type="evidence" value="ECO:0007669"/>
    <property type="project" value="UniProtKB-SubCell"/>
</dbReference>
<feature type="transmembrane region" description="Helical" evidence="8">
    <location>
        <begin position="233"/>
        <end position="251"/>
    </location>
</feature>
<dbReference type="PANTHER" id="PTHR43848">
    <property type="entry name" value="PUTRESCINE TRANSPORT SYSTEM PERMEASE PROTEIN POTI"/>
    <property type="match status" value="1"/>
</dbReference>
<evidence type="ECO:0000256" key="7">
    <source>
        <dbReference type="ARBA" id="ARBA00023136"/>
    </source>
</evidence>
<protein>
    <submittedName>
        <fullName evidence="10">Spermidine Putrescine ABC transporter permease component potC (TC_3.A.1.11.1)</fullName>
    </submittedName>
</protein>
<dbReference type="InterPro" id="IPR000515">
    <property type="entry name" value="MetI-like"/>
</dbReference>
<comment type="subcellular location">
    <subcellularLocation>
        <location evidence="1 8">Cell membrane</location>
        <topology evidence="1 8">Multi-pass membrane protein</topology>
    </subcellularLocation>
</comment>
<dbReference type="AlphaFoldDB" id="W6N5D9"/>
<dbReference type="PANTHER" id="PTHR43848:SF2">
    <property type="entry name" value="PUTRESCINE TRANSPORT SYSTEM PERMEASE PROTEIN POTI"/>
    <property type="match status" value="1"/>
</dbReference>
<dbReference type="SUPFAM" id="SSF161098">
    <property type="entry name" value="MetI-like"/>
    <property type="match status" value="1"/>
</dbReference>
<dbReference type="Proteomes" id="UP000019482">
    <property type="component" value="Unassembled WGS sequence"/>
</dbReference>
<evidence type="ECO:0000256" key="8">
    <source>
        <dbReference type="RuleBase" id="RU363032"/>
    </source>
</evidence>
<evidence type="ECO:0000256" key="1">
    <source>
        <dbReference type="ARBA" id="ARBA00004651"/>
    </source>
</evidence>
<feature type="transmembrane region" description="Helical" evidence="8">
    <location>
        <begin position="101"/>
        <end position="123"/>
    </location>
</feature>
<feature type="transmembrane region" description="Helical" evidence="8">
    <location>
        <begin position="67"/>
        <end position="89"/>
    </location>
</feature>
<keyword evidence="4" id="KW-1003">Cell membrane</keyword>
<evidence type="ECO:0000313" key="11">
    <source>
        <dbReference type="Proteomes" id="UP000019482"/>
    </source>
</evidence>
<feature type="transmembrane region" description="Helical" evidence="8">
    <location>
        <begin position="129"/>
        <end position="154"/>
    </location>
</feature>
<accession>W6N5D9</accession>
<evidence type="ECO:0000256" key="4">
    <source>
        <dbReference type="ARBA" id="ARBA00022475"/>
    </source>
</evidence>
<keyword evidence="3 8" id="KW-0813">Transport</keyword>
<dbReference type="InterPro" id="IPR035906">
    <property type="entry name" value="MetI-like_sf"/>
</dbReference>
<dbReference type="Gene3D" id="1.10.3720.10">
    <property type="entry name" value="MetI-like"/>
    <property type="match status" value="1"/>
</dbReference>
<dbReference type="CDD" id="cd06261">
    <property type="entry name" value="TM_PBP2"/>
    <property type="match status" value="1"/>
</dbReference>
<dbReference type="RefSeq" id="WP_017751574.1">
    <property type="nucleotide sequence ID" value="NZ_CBXI010000007.1"/>
</dbReference>
<comment type="caution">
    <text evidence="10">The sequence shown here is derived from an EMBL/GenBank/DDBJ whole genome shotgun (WGS) entry which is preliminary data.</text>
</comment>
<dbReference type="GO" id="GO:0055085">
    <property type="term" value="P:transmembrane transport"/>
    <property type="evidence" value="ECO:0007669"/>
    <property type="project" value="InterPro"/>
</dbReference>
<proteinExistence type="inferred from homology"/>
<feature type="domain" description="ABC transmembrane type-1" evidence="9">
    <location>
        <begin position="63"/>
        <end position="251"/>
    </location>
</feature>
<name>W6N5D9_CLOTY</name>
<dbReference type="GeneID" id="29418658"/>
<keyword evidence="7 8" id="KW-0472">Membrane</keyword>
<evidence type="ECO:0000256" key="3">
    <source>
        <dbReference type="ARBA" id="ARBA00022448"/>
    </source>
</evidence>
<evidence type="ECO:0000256" key="2">
    <source>
        <dbReference type="ARBA" id="ARBA00007069"/>
    </source>
</evidence>